<feature type="domain" description="OmpR/PhoB-type" evidence="9">
    <location>
        <begin position="1"/>
        <end position="98"/>
    </location>
</feature>
<protein>
    <submittedName>
        <fullName evidence="10">BTAD domain-containing putative transcriptional regulator</fullName>
    </submittedName>
</protein>
<evidence type="ECO:0000256" key="7">
    <source>
        <dbReference type="PROSITE-ProRule" id="PRU01091"/>
    </source>
</evidence>
<keyword evidence="3" id="KW-0805">Transcription regulation</keyword>
<evidence type="ECO:0000256" key="4">
    <source>
        <dbReference type="ARBA" id="ARBA00023125"/>
    </source>
</evidence>
<dbReference type="PANTHER" id="PTHR35807:SF1">
    <property type="entry name" value="TRANSCRIPTIONAL REGULATOR REDD"/>
    <property type="match status" value="1"/>
</dbReference>
<dbReference type="Proteomes" id="UP001501455">
    <property type="component" value="Unassembled WGS sequence"/>
</dbReference>
<dbReference type="InterPro" id="IPR036388">
    <property type="entry name" value="WH-like_DNA-bd_sf"/>
</dbReference>
<evidence type="ECO:0000259" key="9">
    <source>
        <dbReference type="PROSITE" id="PS51755"/>
    </source>
</evidence>
<feature type="region of interest" description="Disordered" evidence="8">
    <location>
        <begin position="253"/>
        <end position="282"/>
    </location>
</feature>
<evidence type="ECO:0000256" key="8">
    <source>
        <dbReference type="SAM" id="MobiDB-lite"/>
    </source>
</evidence>
<dbReference type="PANTHER" id="PTHR35807">
    <property type="entry name" value="TRANSCRIPTIONAL REGULATOR REDD-RELATED"/>
    <property type="match status" value="1"/>
</dbReference>
<feature type="repeat" description="TPR" evidence="6">
    <location>
        <begin position="851"/>
        <end position="884"/>
    </location>
</feature>
<dbReference type="SUPFAM" id="SSF52540">
    <property type="entry name" value="P-loop containing nucleoside triphosphate hydrolases"/>
    <property type="match status" value="1"/>
</dbReference>
<comment type="caution">
    <text evidence="10">The sequence shown here is derived from an EMBL/GenBank/DDBJ whole genome shotgun (WGS) entry which is preliminary data.</text>
</comment>
<dbReference type="InterPro" id="IPR016032">
    <property type="entry name" value="Sig_transdc_resp-reg_C-effctor"/>
</dbReference>
<dbReference type="EMBL" id="BAAAXF010000082">
    <property type="protein sequence ID" value="GAA3505026.1"/>
    <property type="molecule type" value="Genomic_DNA"/>
</dbReference>
<name>A0ABP6UBA3_9ACTN</name>
<dbReference type="Pfam" id="PF13424">
    <property type="entry name" value="TPR_12"/>
    <property type="match status" value="2"/>
</dbReference>
<dbReference type="Pfam" id="PF00486">
    <property type="entry name" value="Trans_reg_C"/>
    <property type="match status" value="1"/>
</dbReference>
<dbReference type="SMART" id="SM01043">
    <property type="entry name" value="BTAD"/>
    <property type="match status" value="1"/>
</dbReference>
<dbReference type="InterPro" id="IPR001867">
    <property type="entry name" value="OmpR/PhoB-type_DNA-bd"/>
</dbReference>
<dbReference type="InterPro" id="IPR019734">
    <property type="entry name" value="TPR_rpt"/>
</dbReference>
<dbReference type="InterPro" id="IPR027417">
    <property type="entry name" value="P-loop_NTPase"/>
</dbReference>
<evidence type="ECO:0000256" key="1">
    <source>
        <dbReference type="ARBA" id="ARBA00005820"/>
    </source>
</evidence>
<dbReference type="InterPro" id="IPR051677">
    <property type="entry name" value="AfsR-DnrI-RedD_regulator"/>
</dbReference>
<dbReference type="InterPro" id="IPR011990">
    <property type="entry name" value="TPR-like_helical_dom_sf"/>
</dbReference>
<evidence type="ECO:0000313" key="11">
    <source>
        <dbReference type="Proteomes" id="UP001501455"/>
    </source>
</evidence>
<dbReference type="PROSITE" id="PS51755">
    <property type="entry name" value="OMPR_PHOB"/>
    <property type="match status" value="1"/>
</dbReference>
<keyword evidence="11" id="KW-1185">Reference proteome</keyword>
<keyword evidence="2" id="KW-0902">Two-component regulatory system</keyword>
<dbReference type="Gene3D" id="1.25.40.10">
    <property type="entry name" value="Tetratricopeptide repeat domain"/>
    <property type="match status" value="2"/>
</dbReference>
<evidence type="ECO:0000256" key="3">
    <source>
        <dbReference type="ARBA" id="ARBA00023015"/>
    </source>
</evidence>
<dbReference type="RefSeq" id="WP_345585549.1">
    <property type="nucleotide sequence ID" value="NZ_BAAAXF010000082.1"/>
</dbReference>
<dbReference type="SUPFAM" id="SSF46894">
    <property type="entry name" value="C-terminal effector domain of the bipartite response regulators"/>
    <property type="match status" value="1"/>
</dbReference>
<evidence type="ECO:0000256" key="5">
    <source>
        <dbReference type="ARBA" id="ARBA00023163"/>
    </source>
</evidence>
<reference evidence="11" key="1">
    <citation type="journal article" date="2019" name="Int. J. Syst. Evol. Microbiol.">
        <title>The Global Catalogue of Microorganisms (GCM) 10K type strain sequencing project: providing services to taxonomists for standard genome sequencing and annotation.</title>
        <authorList>
            <consortium name="The Broad Institute Genomics Platform"/>
            <consortium name="The Broad Institute Genome Sequencing Center for Infectious Disease"/>
            <person name="Wu L."/>
            <person name="Ma J."/>
        </authorList>
    </citation>
    <scope>NUCLEOTIDE SEQUENCE [LARGE SCALE GENOMIC DNA]</scope>
    <source>
        <strain evidence="11">JCM 4816</strain>
    </source>
</reference>
<dbReference type="Gene3D" id="1.10.10.10">
    <property type="entry name" value="Winged helix-like DNA-binding domain superfamily/Winged helix DNA-binding domain"/>
    <property type="match status" value="1"/>
</dbReference>
<evidence type="ECO:0000256" key="6">
    <source>
        <dbReference type="PROSITE-ProRule" id="PRU00339"/>
    </source>
</evidence>
<gene>
    <name evidence="10" type="ORF">GCM10019016_121390</name>
</gene>
<feature type="DNA-binding region" description="OmpR/PhoB-type" evidence="7">
    <location>
        <begin position="1"/>
        <end position="98"/>
    </location>
</feature>
<dbReference type="SUPFAM" id="SSF48452">
    <property type="entry name" value="TPR-like"/>
    <property type="match status" value="2"/>
</dbReference>
<dbReference type="PROSITE" id="PS50005">
    <property type="entry name" value="TPR"/>
    <property type="match status" value="1"/>
</dbReference>
<evidence type="ECO:0000313" key="10">
    <source>
        <dbReference type="EMBL" id="GAA3505026.1"/>
    </source>
</evidence>
<dbReference type="InterPro" id="IPR005158">
    <property type="entry name" value="BTAD"/>
</dbReference>
<sequence>MIRVVVELRVLGGIEARVDGRRLDLGPARQRRVLAALLIEANHVVTVDLLVDRVWGEGAPQRARSTLYSYLSRLRHALRTAAGEVRIARRSGGYELTVAPSAVDLHRFRTLAAGARTAAGEGDEDEAARLFEEALALWRGDACPGVDTPWFNAQRETAHGERLAAALDWGDLQLRRGFHAELLTALPVHAERHPLDERLAAQLMLALYRGGRPADALHHYQEVRRRLADELGIDPGPPLRELYQRILTSDPCLAPPARDAGPEPARTVTTRPRQLPAAPPLFTGRHSELASLNKLLTPQGEPDDGAVPIAAICGTGGVGKTWLALRWAHDQQERFPDGQLYADLRGFAPSGEPTDPYAVVRGFLEALGADPANLPGTPQAQAATYRSLTAGLRLLVVLDNARDTDQVAPLLPGSPTCTVLITSRHQLPGLAASHGAGQLPLETLDDAEARELLARRLGADRLAAEPAAAAELLRHCAGLPLAIGLLAARLTTNPVLTPTALAAELRDTTTRLDALETGEATGDVRAVFASSYRALDPDSARVFRQLAQAPGADIGLSAAVGLTALPLARLRTRLRVLQAHHLVREPAPGRFTCHDLLRAYALELARTAAPAAEADAALTRVLDHYAHTAYAADRLLLPHRDPLPPAPVAEGAHPGEFATHDQAMAWFASEHPVLTAAVDHAVRTGRDAQAWRLAWALTTFLARRGRWADVTAVQTTALAAAVRLGDPAARAESHRALAWACTETGRLAEARRELDRALALSEANGDLLSAAHTHLALGWLHERRGDRPAALRHDQRAVDLFTSAGNLPGRARALNAVAWDHAQLGDPAASVRRCREALALQGELGDERGRAGTWDTLGYAYHQLGEHTKAIDCYEHSLDLNRALGHRYNEAETLVHLSQTHRATGAVEPAREALRQALGIYLDIHAPDTDVDQVRTLLREL</sequence>
<dbReference type="CDD" id="cd15831">
    <property type="entry name" value="BTAD"/>
    <property type="match status" value="1"/>
</dbReference>
<dbReference type="Gene3D" id="3.40.50.300">
    <property type="entry name" value="P-loop containing nucleotide triphosphate hydrolases"/>
    <property type="match status" value="1"/>
</dbReference>
<dbReference type="PRINTS" id="PR00364">
    <property type="entry name" value="DISEASERSIST"/>
</dbReference>
<dbReference type="SMART" id="SM00862">
    <property type="entry name" value="Trans_reg_C"/>
    <property type="match status" value="1"/>
</dbReference>
<keyword evidence="6" id="KW-0802">TPR repeat</keyword>
<comment type="similarity">
    <text evidence="1">Belongs to the AfsR/DnrI/RedD regulatory family.</text>
</comment>
<dbReference type="Pfam" id="PF03704">
    <property type="entry name" value="BTAD"/>
    <property type="match status" value="1"/>
</dbReference>
<proteinExistence type="inferred from homology"/>
<keyword evidence="4 7" id="KW-0238">DNA-binding</keyword>
<organism evidence="10 11">
    <name type="scientific">Streptomyces prasinosporus</name>
    <dbReference type="NCBI Taxonomy" id="68256"/>
    <lineage>
        <taxon>Bacteria</taxon>
        <taxon>Bacillati</taxon>
        <taxon>Actinomycetota</taxon>
        <taxon>Actinomycetes</taxon>
        <taxon>Kitasatosporales</taxon>
        <taxon>Streptomycetaceae</taxon>
        <taxon>Streptomyces</taxon>
        <taxon>Streptomyces albogriseolus group</taxon>
    </lineage>
</organism>
<evidence type="ECO:0000256" key="2">
    <source>
        <dbReference type="ARBA" id="ARBA00023012"/>
    </source>
</evidence>
<keyword evidence="5" id="KW-0804">Transcription</keyword>
<dbReference type="SMART" id="SM00028">
    <property type="entry name" value="TPR"/>
    <property type="match status" value="6"/>
</dbReference>
<accession>A0ABP6UBA3</accession>